<evidence type="ECO:0000313" key="2">
    <source>
        <dbReference type="EMBL" id="CAG6738444.1"/>
    </source>
</evidence>
<proteinExistence type="predicted"/>
<feature type="region of interest" description="Disordered" evidence="1">
    <location>
        <begin position="82"/>
        <end position="205"/>
    </location>
</feature>
<reference evidence="2" key="1">
    <citation type="submission" date="2021-05" db="EMBL/GenBank/DDBJ databases">
        <authorList>
            <person name="Alioto T."/>
            <person name="Alioto T."/>
            <person name="Gomez Garrido J."/>
        </authorList>
    </citation>
    <scope>NUCLEOTIDE SEQUENCE</scope>
</reference>
<sequence>MEMEEEDLPPPLSRSNVQFTLGGGEETPAISGGDNTKRYPLSMYRQNSDLMTRQQPTITSARVSKSYSEDFGESIDQEIEKQLAKIQASQSETYLESAQNANQRHQNQRKPRRPLPPTKLGELRKPGSYSNNGPTFSSMSSNPSAANTPPEEDTSHSTDSGSIPGDPEVEDLKKNTRKHRIHFPKFTKKTIRLSSSSSNPKIQPT</sequence>
<feature type="compositionally biased region" description="Polar residues" evidence="1">
    <location>
        <begin position="44"/>
        <end position="66"/>
    </location>
</feature>
<dbReference type="EMBL" id="HBUF01585091">
    <property type="protein sequence ID" value="CAG6771535.1"/>
    <property type="molecule type" value="Transcribed_RNA"/>
</dbReference>
<feature type="compositionally biased region" description="Polar residues" evidence="1">
    <location>
        <begin position="192"/>
        <end position="205"/>
    </location>
</feature>
<accession>A0A8D8Z0X9</accession>
<dbReference type="EMBL" id="HBUF01585089">
    <property type="protein sequence ID" value="CAG6771533.1"/>
    <property type="molecule type" value="Transcribed_RNA"/>
</dbReference>
<dbReference type="EMBL" id="HBUF01407873">
    <property type="protein sequence ID" value="CAG6738443.1"/>
    <property type="molecule type" value="Transcribed_RNA"/>
</dbReference>
<dbReference type="AlphaFoldDB" id="A0A8D8Z0X9"/>
<dbReference type="EMBL" id="HBUF01585093">
    <property type="protein sequence ID" value="CAG6771537.1"/>
    <property type="molecule type" value="Transcribed_RNA"/>
</dbReference>
<feature type="region of interest" description="Disordered" evidence="1">
    <location>
        <begin position="1"/>
        <end position="70"/>
    </location>
</feature>
<dbReference type="EMBL" id="HBUF01407874">
    <property type="protein sequence ID" value="CAG6738444.1"/>
    <property type="molecule type" value="Transcribed_RNA"/>
</dbReference>
<feature type="compositionally biased region" description="Polar residues" evidence="1">
    <location>
        <begin position="128"/>
        <end position="147"/>
    </location>
</feature>
<organism evidence="2">
    <name type="scientific">Cacopsylla melanoneura</name>
    <dbReference type="NCBI Taxonomy" id="428564"/>
    <lineage>
        <taxon>Eukaryota</taxon>
        <taxon>Metazoa</taxon>
        <taxon>Ecdysozoa</taxon>
        <taxon>Arthropoda</taxon>
        <taxon>Hexapoda</taxon>
        <taxon>Insecta</taxon>
        <taxon>Pterygota</taxon>
        <taxon>Neoptera</taxon>
        <taxon>Paraneoptera</taxon>
        <taxon>Hemiptera</taxon>
        <taxon>Sternorrhyncha</taxon>
        <taxon>Psylloidea</taxon>
        <taxon>Psyllidae</taxon>
        <taxon>Psyllinae</taxon>
        <taxon>Cacopsylla</taxon>
    </lineage>
</organism>
<dbReference type="EMBL" id="HBUF01407875">
    <property type="protein sequence ID" value="CAG6738445.1"/>
    <property type="molecule type" value="Transcribed_RNA"/>
</dbReference>
<feature type="compositionally biased region" description="Polar residues" evidence="1">
    <location>
        <begin position="87"/>
        <end position="97"/>
    </location>
</feature>
<protein>
    <submittedName>
        <fullName evidence="2">Uncharacterized protein</fullName>
    </submittedName>
</protein>
<evidence type="ECO:0000256" key="1">
    <source>
        <dbReference type="SAM" id="MobiDB-lite"/>
    </source>
</evidence>
<name>A0A8D8Z0X9_9HEMI</name>
<feature type="compositionally biased region" description="Basic residues" evidence="1">
    <location>
        <begin position="175"/>
        <end position="191"/>
    </location>
</feature>